<comment type="caution">
    <text evidence="2">The sequence shown here is derived from an EMBL/GenBank/DDBJ whole genome shotgun (WGS) entry which is preliminary data.</text>
</comment>
<keyword evidence="3" id="KW-1185">Reference proteome</keyword>
<evidence type="ECO:0000313" key="3">
    <source>
        <dbReference type="Proteomes" id="UP000468388"/>
    </source>
</evidence>
<name>A0A6N8JB16_9BACT</name>
<dbReference type="EMBL" id="WRXO01000003">
    <property type="protein sequence ID" value="MVT41731.1"/>
    <property type="molecule type" value="Genomic_DNA"/>
</dbReference>
<reference evidence="2 3" key="1">
    <citation type="submission" date="2019-12" db="EMBL/GenBank/DDBJ databases">
        <title>The draft genomic sequence of strain Chitinophaga oryziterrae JCM 16595.</title>
        <authorList>
            <person name="Zhang X."/>
        </authorList>
    </citation>
    <scope>NUCLEOTIDE SEQUENCE [LARGE SCALE GENOMIC DNA]</scope>
    <source>
        <strain evidence="2 3">JCM 16595</strain>
    </source>
</reference>
<gene>
    <name evidence="2" type="ORF">GO495_14170</name>
</gene>
<accession>A0A6N8JB16</accession>
<protein>
    <submittedName>
        <fullName evidence="2">Suppressor of fused domain protein</fullName>
    </submittedName>
</protein>
<dbReference type="Pfam" id="PF05076">
    <property type="entry name" value="SUFU"/>
    <property type="match status" value="1"/>
</dbReference>
<feature type="domain" description="Suppressor of fused-like" evidence="1">
    <location>
        <begin position="210"/>
        <end position="363"/>
    </location>
</feature>
<dbReference type="OrthoDB" id="333049at2"/>
<organism evidence="2 3">
    <name type="scientific">Chitinophaga oryziterrae</name>
    <dbReference type="NCBI Taxonomy" id="1031224"/>
    <lineage>
        <taxon>Bacteria</taxon>
        <taxon>Pseudomonadati</taxon>
        <taxon>Bacteroidota</taxon>
        <taxon>Chitinophagia</taxon>
        <taxon>Chitinophagales</taxon>
        <taxon>Chitinophagaceae</taxon>
        <taxon>Chitinophaga</taxon>
    </lineage>
</organism>
<proteinExistence type="predicted"/>
<dbReference type="AlphaFoldDB" id="A0A6N8JB16"/>
<dbReference type="Proteomes" id="UP000468388">
    <property type="component" value="Unassembled WGS sequence"/>
</dbReference>
<evidence type="ECO:0000313" key="2">
    <source>
        <dbReference type="EMBL" id="MVT41731.1"/>
    </source>
</evidence>
<evidence type="ECO:0000259" key="1">
    <source>
        <dbReference type="Pfam" id="PF05076"/>
    </source>
</evidence>
<dbReference type="RefSeq" id="WP_157300357.1">
    <property type="nucleotide sequence ID" value="NZ_BAAAZB010000006.1"/>
</dbReference>
<sequence>MSQEPITLIEQPNSRHTLYAVVEQDERTAYFYLYTAELISKKYRMRACWLRNLQAGPPARDSAAMENGMAPMLAARLCNHPEGKEPLVASRLSIVWMPEDDGAAVLYDGEILGVIPGWSLYVDEPAAYAADCINVDEQQLVFPLGERGSNEQYDRVAEAVKFRTEWESVEEPRWPVIQEQFISAYESRFGKMQQYYAIDNKEWPPMAMGKFEKDNVVYFMTMGVSIRPMPWVAYLYNENASAFRRMELGIAINKADFTEEEIMKMAEGLSVLADIPWRHISWLGEGHTVGSSKLTAPFESLVLSAALYNGDSLVLPEMYGDKVNLYWASPITPLELGFAHRKPNGGYELLEKMIEHDITHVVNRRSEIFQQ</sequence>
<dbReference type="InterPro" id="IPR020941">
    <property type="entry name" value="SUFU-like_domain"/>
</dbReference>